<dbReference type="KEGG" id="xal:XALr_3262"/>
<evidence type="ECO:0000313" key="1">
    <source>
        <dbReference type="EMBL" id="CAZ15850.1"/>
    </source>
</evidence>
<keyword evidence="1" id="KW-0614">Plasmid</keyword>
<gene>
    <name evidence="1" type="ordered locus">XALr_3262</name>
</gene>
<dbReference type="Proteomes" id="UP000001890">
    <property type="component" value="Plasmid plasmIII"/>
</dbReference>
<keyword evidence="2" id="KW-1185">Reference proteome</keyword>
<protein>
    <submittedName>
        <fullName evidence="1">Uncharacterized protein</fullName>
    </submittedName>
</protein>
<proteinExistence type="predicted"/>
<dbReference type="AlphaFoldDB" id="D6CK36"/>
<geneLocation type="plasmid" evidence="1 2">
    <name>plasmIII</name>
</geneLocation>
<dbReference type="EMBL" id="FP340277">
    <property type="protein sequence ID" value="CAZ15850.1"/>
    <property type="molecule type" value="Genomic_DNA"/>
</dbReference>
<organism evidence="2">
    <name type="scientific">Xanthomonas albilineans (strain GPE PC73 / CFBP 7063)</name>
    <dbReference type="NCBI Taxonomy" id="380358"/>
    <lineage>
        <taxon>Bacteria</taxon>
        <taxon>Pseudomonadati</taxon>
        <taxon>Pseudomonadota</taxon>
        <taxon>Gammaproteobacteria</taxon>
        <taxon>Lysobacterales</taxon>
        <taxon>Lysobacteraceae</taxon>
        <taxon>Xanthomonas</taxon>
    </lineage>
</organism>
<accession>D6CK36</accession>
<sequence>MYGIAMNAIDEQELMDYAANGVISQFKIRETDEDRFCLVVTVSWKEGDCILTSARKTPRVWANVNTLANFLRGLNLPKVPINLELSFKGPT</sequence>
<dbReference type="OrthoDB" id="9007370at2"/>
<evidence type="ECO:0000313" key="2">
    <source>
        <dbReference type="Proteomes" id="UP000001890"/>
    </source>
</evidence>
<name>D6CK36_XANAP</name>
<reference evidence="2" key="1">
    <citation type="journal article" date="2009" name="BMC Genomics">
        <title>The complete genome sequence of Xanthomonas albilineans provides new insights into the reductive genome evolution of the xylem-limited Xanthomonadaceae.</title>
        <authorList>
            <person name="Pieretti I."/>
            <person name="Royer M."/>
            <person name="Barbe V."/>
            <person name="Carrere S."/>
            <person name="Koebnik R."/>
            <person name="Cociancich S."/>
            <person name="Couloux A."/>
            <person name="Darrasse A."/>
            <person name="Gouzy J."/>
            <person name="Jacques M.A."/>
            <person name="Lauber E."/>
            <person name="Manceau C."/>
            <person name="Mangenot S."/>
            <person name="Poussier S."/>
            <person name="Segurens B."/>
            <person name="Szurek B."/>
            <person name="Verdier V."/>
            <person name="Arlat M."/>
            <person name="Rott P."/>
        </authorList>
    </citation>
    <scope>NUCLEOTIDE SEQUENCE [LARGE SCALE GENOMIC DNA]</scope>
    <source>
        <strain evidence="2">GPE PC73 / CFBP 7063</strain>
        <plasmid evidence="2">Plasmid plasmIII</plasmid>
    </source>
</reference>